<dbReference type="SUPFAM" id="SSF53335">
    <property type="entry name" value="S-adenosyl-L-methionine-dependent methyltransferases"/>
    <property type="match status" value="1"/>
</dbReference>
<dbReference type="GO" id="GO:0032259">
    <property type="term" value="P:methylation"/>
    <property type="evidence" value="ECO:0007669"/>
    <property type="project" value="UniProtKB-KW"/>
</dbReference>
<dbReference type="SUPFAM" id="SSF46785">
    <property type="entry name" value="Winged helix' DNA-binding domain"/>
    <property type="match status" value="1"/>
</dbReference>
<dbReference type="AlphaFoldDB" id="A0A8T2VHQ4"/>
<name>A0A8T2VHQ4_CERRI</name>
<dbReference type="Pfam" id="PF08100">
    <property type="entry name" value="Dimerisation"/>
    <property type="match status" value="1"/>
</dbReference>
<keyword evidence="2" id="KW-0808">Transferase</keyword>
<dbReference type="PIRSF" id="PIRSF005739">
    <property type="entry name" value="O-mtase"/>
    <property type="match status" value="1"/>
</dbReference>
<dbReference type="EMBL" id="CM035407">
    <property type="protein sequence ID" value="KAH7445173.1"/>
    <property type="molecule type" value="Genomic_DNA"/>
</dbReference>
<dbReference type="OrthoDB" id="1606438at2759"/>
<dbReference type="InterPro" id="IPR016461">
    <property type="entry name" value="COMT-like"/>
</dbReference>
<evidence type="ECO:0000256" key="3">
    <source>
        <dbReference type="ARBA" id="ARBA00022691"/>
    </source>
</evidence>
<dbReference type="Gene3D" id="1.10.10.10">
    <property type="entry name" value="Winged helix-like DNA-binding domain superfamily/Winged helix DNA-binding domain"/>
    <property type="match status" value="1"/>
</dbReference>
<keyword evidence="3" id="KW-0949">S-adenosyl-L-methionine</keyword>
<evidence type="ECO:0000259" key="6">
    <source>
        <dbReference type="Pfam" id="PF08100"/>
    </source>
</evidence>
<dbReference type="InterPro" id="IPR001077">
    <property type="entry name" value="COMT_C"/>
</dbReference>
<dbReference type="Proteomes" id="UP000825935">
    <property type="component" value="Chromosome 2"/>
</dbReference>
<evidence type="ECO:0000256" key="4">
    <source>
        <dbReference type="PIRSR" id="PIRSR005739-1"/>
    </source>
</evidence>
<dbReference type="InterPro" id="IPR036388">
    <property type="entry name" value="WH-like_DNA-bd_sf"/>
</dbReference>
<dbReference type="PROSITE" id="PS51683">
    <property type="entry name" value="SAM_OMT_II"/>
    <property type="match status" value="1"/>
</dbReference>
<evidence type="ECO:0000259" key="5">
    <source>
        <dbReference type="Pfam" id="PF00891"/>
    </source>
</evidence>
<dbReference type="InterPro" id="IPR036390">
    <property type="entry name" value="WH_DNA-bd_sf"/>
</dbReference>
<dbReference type="InterPro" id="IPR012967">
    <property type="entry name" value="COMT_dimerisation"/>
</dbReference>
<evidence type="ECO:0000256" key="2">
    <source>
        <dbReference type="ARBA" id="ARBA00022679"/>
    </source>
</evidence>
<evidence type="ECO:0000256" key="1">
    <source>
        <dbReference type="ARBA" id="ARBA00022603"/>
    </source>
</evidence>
<keyword evidence="1" id="KW-0489">Methyltransferase</keyword>
<dbReference type="GO" id="GO:0008171">
    <property type="term" value="F:O-methyltransferase activity"/>
    <property type="evidence" value="ECO:0007669"/>
    <property type="project" value="InterPro"/>
</dbReference>
<feature type="active site" description="Proton acceptor" evidence="4">
    <location>
        <position position="248"/>
    </location>
</feature>
<dbReference type="InterPro" id="IPR029063">
    <property type="entry name" value="SAM-dependent_MTases_sf"/>
</dbReference>
<protein>
    <submittedName>
        <fullName evidence="7">Uncharacterized protein</fullName>
    </submittedName>
</protein>
<dbReference type="PANTHER" id="PTHR11746">
    <property type="entry name" value="O-METHYLTRANSFERASE"/>
    <property type="match status" value="1"/>
</dbReference>
<evidence type="ECO:0000313" key="7">
    <source>
        <dbReference type="EMBL" id="KAH7445173.1"/>
    </source>
</evidence>
<feature type="domain" description="O-methyltransferase dimerisation" evidence="6">
    <location>
        <begin position="16"/>
        <end position="103"/>
    </location>
</feature>
<comment type="caution">
    <text evidence="7">The sequence shown here is derived from an EMBL/GenBank/DDBJ whole genome shotgun (WGS) entry which is preliminary data.</text>
</comment>
<dbReference type="Pfam" id="PF00891">
    <property type="entry name" value="Methyltransf_2"/>
    <property type="match status" value="1"/>
</dbReference>
<dbReference type="GO" id="GO:0046983">
    <property type="term" value="F:protein dimerization activity"/>
    <property type="evidence" value="ECO:0007669"/>
    <property type="project" value="InterPro"/>
</dbReference>
<dbReference type="OMA" id="SRCEFIC"/>
<dbReference type="Gene3D" id="3.40.50.150">
    <property type="entry name" value="Vaccinia Virus protein VP39"/>
    <property type="match status" value="1"/>
</dbReference>
<accession>A0A8T2VHQ4</accession>
<reference evidence="7" key="1">
    <citation type="submission" date="2021-08" db="EMBL/GenBank/DDBJ databases">
        <title>WGS assembly of Ceratopteris richardii.</title>
        <authorList>
            <person name="Marchant D.B."/>
            <person name="Chen G."/>
            <person name="Jenkins J."/>
            <person name="Shu S."/>
            <person name="Leebens-Mack J."/>
            <person name="Grimwood J."/>
            <person name="Schmutz J."/>
            <person name="Soltis P."/>
            <person name="Soltis D."/>
            <person name="Chen Z.-H."/>
        </authorList>
    </citation>
    <scope>NUCLEOTIDE SEQUENCE</scope>
    <source>
        <strain evidence="7">Whitten #5841</strain>
        <tissue evidence="7">Leaf</tissue>
    </source>
</reference>
<organism evidence="7 8">
    <name type="scientific">Ceratopteris richardii</name>
    <name type="common">Triangle waterfern</name>
    <dbReference type="NCBI Taxonomy" id="49495"/>
    <lineage>
        <taxon>Eukaryota</taxon>
        <taxon>Viridiplantae</taxon>
        <taxon>Streptophyta</taxon>
        <taxon>Embryophyta</taxon>
        <taxon>Tracheophyta</taxon>
        <taxon>Polypodiopsida</taxon>
        <taxon>Polypodiidae</taxon>
        <taxon>Polypodiales</taxon>
        <taxon>Pteridineae</taxon>
        <taxon>Pteridaceae</taxon>
        <taxon>Parkerioideae</taxon>
        <taxon>Ceratopteris</taxon>
    </lineage>
</organism>
<evidence type="ECO:0000313" key="8">
    <source>
        <dbReference type="Proteomes" id="UP000825935"/>
    </source>
</evidence>
<feature type="domain" description="O-methyltransferase C-terminal" evidence="5">
    <location>
        <begin position="130"/>
        <end position="323"/>
    </location>
</feature>
<gene>
    <name evidence="7" type="ORF">KP509_02G110500</name>
</gene>
<keyword evidence="8" id="KW-1185">Reference proteome</keyword>
<proteinExistence type="predicted"/>
<sequence>MESNQDDSQAFVRAMEAFLVSLLPMALKAAIQLGVLDILQAAETGKDGDDNRLSAMEIAAQVQGRTTSLEQTASSLNRILRVLAEHGLLSASSTSSTGTRYSLSLSLSLNCSRRFQNELFWHTAMNLNAYSKLEEAVLHGNSPFAMAHGTTFYPFTQQNHAYNQVFQKAMSGHSQLFMTKLLDTYAGLQTIRSLVDVGGGYGDCLRAITSRYPHLKGINLELPHIVANAPAYPAGHIYEFIKMQWVLHNLKDDDCLKVLKNCHKSLPTHGKIIIIETLLPNTTENIPSNNRISLYMDVVMLAVLGGKSRTQEEFENLSIRAGFTKVELVHIIYGMSVLEISK</sequence>